<dbReference type="InterPro" id="IPR050250">
    <property type="entry name" value="Macrolide_Exporter_MacB"/>
</dbReference>
<evidence type="ECO:0000256" key="7">
    <source>
        <dbReference type="SAM" id="Phobius"/>
    </source>
</evidence>
<proteinExistence type="inferred from homology"/>
<evidence type="ECO:0000256" key="2">
    <source>
        <dbReference type="ARBA" id="ARBA00022475"/>
    </source>
</evidence>
<evidence type="ECO:0000313" key="11">
    <source>
        <dbReference type="Proteomes" id="UP000886803"/>
    </source>
</evidence>
<dbReference type="InterPro" id="IPR025857">
    <property type="entry name" value="MacB_PCD"/>
</dbReference>
<evidence type="ECO:0000313" key="10">
    <source>
        <dbReference type="EMBL" id="HJB42813.1"/>
    </source>
</evidence>
<dbReference type="PANTHER" id="PTHR30572">
    <property type="entry name" value="MEMBRANE COMPONENT OF TRANSPORTER-RELATED"/>
    <property type="match status" value="1"/>
</dbReference>
<dbReference type="InterPro" id="IPR003838">
    <property type="entry name" value="ABC3_permease_C"/>
</dbReference>
<dbReference type="Pfam" id="PF02687">
    <property type="entry name" value="FtsX"/>
    <property type="match status" value="1"/>
</dbReference>
<reference evidence="10" key="2">
    <citation type="submission" date="2021-04" db="EMBL/GenBank/DDBJ databases">
        <authorList>
            <person name="Gilroy R."/>
        </authorList>
    </citation>
    <scope>NUCLEOTIDE SEQUENCE</scope>
    <source>
        <strain evidence="10">ChiBcec8-13705</strain>
    </source>
</reference>
<dbReference type="EMBL" id="DWYG01000171">
    <property type="protein sequence ID" value="HJB42813.1"/>
    <property type="molecule type" value="Genomic_DNA"/>
</dbReference>
<feature type="transmembrane region" description="Helical" evidence="7">
    <location>
        <begin position="21"/>
        <end position="44"/>
    </location>
</feature>
<gene>
    <name evidence="10" type="ORF">H9945_09995</name>
</gene>
<accession>A0A9D2S3H6</accession>
<dbReference type="Proteomes" id="UP000886803">
    <property type="component" value="Unassembled WGS sequence"/>
</dbReference>
<evidence type="ECO:0000256" key="5">
    <source>
        <dbReference type="ARBA" id="ARBA00023136"/>
    </source>
</evidence>
<keyword evidence="3 7" id="KW-0812">Transmembrane</keyword>
<comment type="caution">
    <text evidence="10">The sequence shown here is derived from an EMBL/GenBank/DDBJ whole genome shotgun (WGS) entry which is preliminary data.</text>
</comment>
<feature type="transmembrane region" description="Helical" evidence="7">
    <location>
        <begin position="459"/>
        <end position="477"/>
    </location>
</feature>
<feature type="transmembrane region" description="Helical" evidence="7">
    <location>
        <begin position="335"/>
        <end position="361"/>
    </location>
</feature>
<keyword evidence="4 7" id="KW-1133">Transmembrane helix</keyword>
<keyword evidence="2" id="KW-1003">Cell membrane</keyword>
<evidence type="ECO:0000256" key="6">
    <source>
        <dbReference type="ARBA" id="ARBA00038076"/>
    </source>
</evidence>
<dbReference type="GO" id="GO:0005886">
    <property type="term" value="C:plasma membrane"/>
    <property type="evidence" value="ECO:0007669"/>
    <property type="project" value="UniProtKB-SubCell"/>
</dbReference>
<feature type="transmembrane region" description="Helical" evidence="7">
    <location>
        <begin position="382"/>
        <end position="402"/>
    </location>
</feature>
<sequence>MRISDQVALAAKNLSRRKGRTALTVIGVVVGTCAVIVMISLGIAQNKAYDEMLSTWGDLTQIQVYGGGVSVSVSVGSTMISSDSGSSSEPAKLNDEMVESFKKMDHVVAATPYMEGYSLNGYITSGLNDRYRMSGLYNLYGIDPAAMEPMGFSLTSGEWMSDTGNYGRDVLPILVGEATGYNFEDTRRSQNSAKRYRYQGQTDANGNPLEPFVNVNKDDLTLTLTNGDIDNPKTKTWKLKVVGTMAMDERNYWTQNGIVLRLKDMKMLAKESKSLSPNTFYGSTGENEYQNVYVKVDELDHVDEVSQAIKDLGFGTYSMSDTREAMQQQVARNQMMLGGLAAISLFVAALNIANTMTMAIYERTREIGVMKVLGCELRNIRRMFLIESGFIGFIGGVAGALLSCGVGLVLNNLITIAGGLMALLNMLGIQANIDVYTLLASTTGTGSTVISVIPPWLVAAALAFATVIGVLSGIAPANRAVKISALEAIRHE</sequence>
<comment type="similarity">
    <text evidence="6">Belongs to the ABC-4 integral membrane protein family.</text>
</comment>
<protein>
    <submittedName>
        <fullName evidence="10">ABC transporter permease</fullName>
    </submittedName>
</protein>
<organism evidence="10 11">
    <name type="scientific">Candidatus Gemmiger avicola</name>
    <dbReference type="NCBI Taxonomy" id="2838605"/>
    <lineage>
        <taxon>Bacteria</taxon>
        <taxon>Bacillati</taxon>
        <taxon>Bacillota</taxon>
        <taxon>Clostridia</taxon>
        <taxon>Eubacteriales</taxon>
        <taxon>Gemmiger</taxon>
    </lineage>
</organism>
<evidence type="ECO:0000256" key="3">
    <source>
        <dbReference type="ARBA" id="ARBA00022692"/>
    </source>
</evidence>
<feature type="domain" description="ABC3 transporter permease C-terminal" evidence="8">
    <location>
        <begin position="340"/>
        <end position="484"/>
    </location>
</feature>
<evidence type="ECO:0000259" key="9">
    <source>
        <dbReference type="Pfam" id="PF12704"/>
    </source>
</evidence>
<evidence type="ECO:0000256" key="1">
    <source>
        <dbReference type="ARBA" id="ARBA00004651"/>
    </source>
</evidence>
<evidence type="ECO:0000256" key="4">
    <source>
        <dbReference type="ARBA" id="ARBA00022989"/>
    </source>
</evidence>
<reference evidence="10" key="1">
    <citation type="journal article" date="2021" name="PeerJ">
        <title>Extensive microbial diversity within the chicken gut microbiome revealed by metagenomics and culture.</title>
        <authorList>
            <person name="Gilroy R."/>
            <person name="Ravi A."/>
            <person name="Getino M."/>
            <person name="Pursley I."/>
            <person name="Horton D.L."/>
            <person name="Alikhan N.F."/>
            <person name="Baker D."/>
            <person name="Gharbi K."/>
            <person name="Hall N."/>
            <person name="Watson M."/>
            <person name="Adriaenssens E.M."/>
            <person name="Foster-Nyarko E."/>
            <person name="Jarju S."/>
            <person name="Secka A."/>
            <person name="Antonio M."/>
            <person name="Oren A."/>
            <person name="Chaudhuri R.R."/>
            <person name="La Ragione R."/>
            <person name="Hildebrand F."/>
            <person name="Pallen M.J."/>
        </authorList>
    </citation>
    <scope>NUCLEOTIDE SEQUENCE</scope>
    <source>
        <strain evidence="10">ChiBcec8-13705</strain>
    </source>
</reference>
<dbReference type="Pfam" id="PF12704">
    <property type="entry name" value="MacB_PCD"/>
    <property type="match status" value="1"/>
</dbReference>
<dbReference type="PANTHER" id="PTHR30572:SF4">
    <property type="entry name" value="ABC TRANSPORTER PERMEASE YTRF"/>
    <property type="match status" value="1"/>
</dbReference>
<name>A0A9D2S3H6_9FIRM</name>
<comment type="subcellular location">
    <subcellularLocation>
        <location evidence="1">Cell membrane</location>
        <topology evidence="1">Multi-pass membrane protein</topology>
    </subcellularLocation>
</comment>
<feature type="domain" description="MacB-like periplasmic core" evidence="9">
    <location>
        <begin position="21"/>
        <end position="177"/>
    </location>
</feature>
<feature type="transmembrane region" description="Helical" evidence="7">
    <location>
        <begin position="408"/>
        <end position="428"/>
    </location>
</feature>
<keyword evidence="5 7" id="KW-0472">Membrane</keyword>
<dbReference type="GO" id="GO:0022857">
    <property type="term" value="F:transmembrane transporter activity"/>
    <property type="evidence" value="ECO:0007669"/>
    <property type="project" value="TreeGrafter"/>
</dbReference>
<dbReference type="AlphaFoldDB" id="A0A9D2S3H6"/>
<evidence type="ECO:0000259" key="8">
    <source>
        <dbReference type="Pfam" id="PF02687"/>
    </source>
</evidence>